<organism evidence="3 4">
    <name type="scientific">Siansivirga zeaxanthinifaciens CC-SAMT-1</name>
    <dbReference type="NCBI Taxonomy" id="1454006"/>
    <lineage>
        <taxon>Bacteria</taxon>
        <taxon>Pseudomonadati</taxon>
        <taxon>Bacteroidota</taxon>
        <taxon>Flavobacteriia</taxon>
        <taxon>Flavobacteriales</taxon>
        <taxon>Flavobacteriaceae</taxon>
        <taxon>Siansivirga</taxon>
    </lineage>
</organism>
<reference evidence="3 4" key="1">
    <citation type="submission" date="2014-02" db="EMBL/GenBank/DDBJ databases">
        <authorList>
            <person name="Young C.-C."/>
            <person name="Hameed A."/>
            <person name="Huang H.-C."/>
            <person name="Shahina M."/>
        </authorList>
    </citation>
    <scope>NUCLEOTIDE SEQUENCE [LARGE SCALE GENOMIC DNA]</scope>
    <source>
        <strain evidence="3 4">CC-SAMT-1</strain>
    </source>
</reference>
<feature type="coiled-coil region" evidence="1">
    <location>
        <begin position="47"/>
        <end position="88"/>
    </location>
</feature>
<dbReference type="OrthoDB" id="1448089at2"/>
<dbReference type="AlphaFoldDB" id="A0A0C5WPH8"/>
<protein>
    <recommendedName>
        <fullName evidence="5">DUF4168 domain-containing protein</fullName>
    </recommendedName>
</protein>
<evidence type="ECO:0000256" key="1">
    <source>
        <dbReference type="SAM" id="Coils"/>
    </source>
</evidence>
<dbReference type="RefSeq" id="WP_044638034.1">
    <property type="nucleotide sequence ID" value="NZ_CP007202.1"/>
</dbReference>
<evidence type="ECO:0000313" key="4">
    <source>
        <dbReference type="Proteomes" id="UP000032229"/>
    </source>
</evidence>
<dbReference type="Proteomes" id="UP000032229">
    <property type="component" value="Chromosome"/>
</dbReference>
<feature type="chain" id="PRO_5002195375" description="DUF4168 domain-containing protein" evidence="2">
    <location>
        <begin position="24"/>
        <end position="133"/>
    </location>
</feature>
<gene>
    <name evidence="3" type="ORF">AW14_06410</name>
</gene>
<keyword evidence="1" id="KW-0175">Coiled coil</keyword>
<dbReference type="HOGENOM" id="CLU_1905340_0_0_10"/>
<keyword evidence="2" id="KW-0732">Signal</keyword>
<sequence length="133" mass="15762">MLKNKTHTLVLASMLLFTAMGFANNNTDLNVFESVEVVKIIQDKWTAEALKKQFNTIQEQFEAAEILFNAKEISKASYKRQLKRLRKKELKLFKIVKKHTFKDHEMVEYNYWHQGVLKFPTRIEQELLKLTQS</sequence>
<feature type="signal peptide" evidence="2">
    <location>
        <begin position="1"/>
        <end position="23"/>
    </location>
</feature>
<accession>A0A0C5WPH8</accession>
<name>A0A0C5WPH8_9FLAO</name>
<dbReference type="KEGG" id="sze:AW14_06410"/>
<keyword evidence="4" id="KW-1185">Reference proteome</keyword>
<evidence type="ECO:0000256" key="2">
    <source>
        <dbReference type="SAM" id="SignalP"/>
    </source>
</evidence>
<proteinExistence type="predicted"/>
<dbReference type="EMBL" id="CP007202">
    <property type="protein sequence ID" value="AJR04810.1"/>
    <property type="molecule type" value="Genomic_DNA"/>
</dbReference>
<dbReference type="STRING" id="1454006.AW14_06410"/>
<evidence type="ECO:0000313" key="3">
    <source>
        <dbReference type="EMBL" id="AJR04810.1"/>
    </source>
</evidence>
<evidence type="ECO:0008006" key="5">
    <source>
        <dbReference type="Google" id="ProtNLM"/>
    </source>
</evidence>